<dbReference type="InterPro" id="IPR023214">
    <property type="entry name" value="HAD_sf"/>
</dbReference>
<dbReference type="RefSeq" id="WP_076978921.1">
    <property type="nucleotide sequence ID" value="NZ_CP019124.1"/>
</dbReference>
<proteinExistence type="inferred from homology"/>
<evidence type="ECO:0000313" key="6">
    <source>
        <dbReference type="Proteomes" id="UP000187266"/>
    </source>
</evidence>
<dbReference type="GO" id="GO:0008967">
    <property type="term" value="F:phosphoglycolate phosphatase activity"/>
    <property type="evidence" value="ECO:0007669"/>
    <property type="project" value="UniProtKB-EC"/>
</dbReference>
<comment type="catalytic activity">
    <reaction evidence="1">
        <text>2-phosphoglycolate + H2O = glycolate + phosphate</text>
        <dbReference type="Rhea" id="RHEA:14369"/>
        <dbReference type="ChEBI" id="CHEBI:15377"/>
        <dbReference type="ChEBI" id="CHEBI:29805"/>
        <dbReference type="ChEBI" id="CHEBI:43474"/>
        <dbReference type="ChEBI" id="CHEBI:58033"/>
        <dbReference type="EC" id="3.1.3.18"/>
    </reaction>
</comment>
<dbReference type="SUPFAM" id="SSF56784">
    <property type="entry name" value="HAD-like"/>
    <property type="match status" value="1"/>
</dbReference>
<dbReference type="STRING" id="1267768.BV394_03440"/>
<evidence type="ECO:0000256" key="3">
    <source>
        <dbReference type="ARBA" id="ARBA00006171"/>
    </source>
</evidence>
<dbReference type="InterPro" id="IPR023198">
    <property type="entry name" value="PGP-like_dom2"/>
</dbReference>
<evidence type="ECO:0000313" key="5">
    <source>
        <dbReference type="EMBL" id="APX88898.1"/>
    </source>
</evidence>
<accession>A0A2M9DFI8</accession>
<dbReference type="Pfam" id="PF00702">
    <property type="entry name" value="Hydrolase"/>
    <property type="match status" value="1"/>
</dbReference>
<dbReference type="OrthoDB" id="9797743at2"/>
<dbReference type="Proteomes" id="UP000187266">
    <property type="component" value="Chromosome"/>
</dbReference>
<comment type="pathway">
    <text evidence="2">Organic acid metabolism; glycolate biosynthesis; glycolate from 2-phosphoglycolate: step 1/1.</text>
</comment>
<keyword evidence="6" id="KW-1185">Reference proteome</keyword>
<accession>A0A1U7DG97</accession>
<protein>
    <recommendedName>
        <fullName evidence="4">phosphoglycolate phosphatase</fullName>
        <ecNumber evidence="4">3.1.3.18</ecNumber>
    </recommendedName>
</protein>
<evidence type="ECO:0000256" key="1">
    <source>
        <dbReference type="ARBA" id="ARBA00000830"/>
    </source>
</evidence>
<dbReference type="Gene3D" id="3.40.50.1000">
    <property type="entry name" value="HAD superfamily/HAD-like"/>
    <property type="match status" value="1"/>
</dbReference>
<dbReference type="AlphaFoldDB" id="A0A1U7DG97"/>
<name>A0A1U7DG97_9RHOB</name>
<evidence type="ECO:0000256" key="4">
    <source>
        <dbReference type="ARBA" id="ARBA00013078"/>
    </source>
</evidence>
<dbReference type="SFLD" id="SFLDG01129">
    <property type="entry name" value="C1.5:_HAD__Beta-PGM__Phosphata"/>
    <property type="match status" value="1"/>
</dbReference>
<organism evidence="5 6">
    <name type="scientific">Brevirhabdus pacifica</name>
    <dbReference type="NCBI Taxonomy" id="1267768"/>
    <lineage>
        <taxon>Bacteria</taxon>
        <taxon>Pseudomonadati</taxon>
        <taxon>Pseudomonadota</taxon>
        <taxon>Alphaproteobacteria</taxon>
        <taxon>Rhodobacterales</taxon>
        <taxon>Paracoccaceae</taxon>
        <taxon>Brevirhabdus</taxon>
    </lineage>
</organism>
<dbReference type="SFLD" id="SFLDS00003">
    <property type="entry name" value="Haloacid_Dehalogenase"/>
    <property type="match status" value="1"/>
</dbReference>
<dbReference type="InterPro" id="IPR050155">
    <property type="entry name" value="HAD-like_hydrolase_sf"/>
</dbReference>
<gene>
    <name evidence="5" type="ORF">BV394_03440</name>
</gene>
<dbReference type="NCBIfam" id="TIGR01549">
    <property type="entry name" value="HAD-SF-IA-v1"/>
    <property type="match status" value="1"/>
</dbReference>
<dbReference type="PANTHER" id="PTHR43434">
    <property type="entry name" value="PHOSPHOGLYCOLATE PHOSPHATASE"/>
    <property type="match status" value="1"/>
</dbReference>
<dbReference type="Gene3D" id="1.10.150.240">
    <property type="entry name" value="Putative phosphatase, domain 2"/>
    <property type="match status" value="1"/>
</dbReference>
<dbReference type="PANTHER" id="PTHR43434:SF1">
    <property type="entry name" value="PHOSPHOGLYCOLATE PHOSPHATASE"/>
    <property type="match status" value="1"/>
</dbReference>
<evidence type="ECO:0000256" key="2">
    <source>
        <dbReference type="ARBA" id="ARBA00004818"/>
    </source>
</evidence>
<dbReference type="InterPro" id="IPR006439">
    <property type="entry name" value="HAD-SF_hydro_IA"/>
</dbReference>
<dbReference type="GO" id="GO:0006281">
    <property type="term" value="P:DNA repair"/>
    <property type="evidence" value="ECO:0007669"/>
    <property type="project" value="TreeGrafter"/>
</dbReference>
<dbReference type="InterPro" id="IPR036412">
    <property type="entry name" value="HAD-like_sf"/>
</dbReference>
<dbReference type="EMBL" id="CP019124">
    <property type="protein sequence ID" value="APX88898.1"/>
    <property type="molecule type" value="Genomic_DNA"/>
</dbReference>
<dbReference type="EC" id="3.1.3.18" evidence="4"/>
<comment type="similarity">
    <text evidence="3">Belongs to the HAD-like hydrolase superfamily. CbbY/CbbZ/Gph/YieH family.</text>
</comment>
<sequence length="253" mass="26552">MRRQHKAAECVSEGRWPPVRGLLLDKDGTLFDFAASWNAWTAGIITELAEGDPERVARIAKVLEFDMAACCFYPESPVIAGTLAEIAQLLATVIREPDAATLETFLERRAARAEMVPAVDLTHFCAEMAGRGIALGLVTNDGEGAARAHLERAGVIGAFAFVAGYDSGHGAKPEAGPLLAGARALGLAPEEVVMVGDSLHDLAAGQAAGMRRLAVLTGPAPAQELAPHAEAVLRDIGEIAAWIDAQEGGETPR</sequence>
<reference evidence="5 6" key="1">
    <citation type="submission" date="2017-01" db="EMBL/GenBank/DDBJ databases">
        <title>Genomic analysis of Xuhuaishuia manganoxidans DY6-4.</title>
        <authorList>
            <person name="Wang X."/>
        </authorList>
    </citation>
    <scope>NUCLEOTIDE SEQUENCE [LARGE SCALE GENOMIC DNA]</scope>
    <source>
        <strain evidence="5 6">DY6-4</strain>
    </source>
</reference>